<proteinExistence type="predicted"/>
<dbReference type="EMBL" id="JACTAM010000007">
    <property type="protein sequence ID" value="KAI2662323.1"/>
    <property type="molecule type" value="Genomic_DNA"/>
</dbReference>
<evidence type="ECO:0000256" key="2">
    <source>
        <dbReference type="SAM" id="Phobius"/>
    </source>
</evidence>
<evidence type="ECO:0000256" key="1">
    <source>
        <dbReference type="SAM" id="MobiDB-lite"/>
    </source>
</evidence>
<keyword evidence="3" id="KW-0176">Collagen</keyword>
<feature type="transmembrane region" description="Helical" evidence="2">
    <location>
        <begin position="40"/>
        <end position="60"/>
    </location>
</feature>
<keyword evidence="2" id="KW-1133">Transmembrane helix</keyword>
<reference evidence="3 4" key="1">
    <citation type="submission" date="2022-01" db="EMBL/GenBank/DDBJ databases">
        <title>A high-quality chromosome-level genome assembly of rohu carp, Labeo rohita.</title>
        <authorList>
            <person name="Arick M.A. II"/>
            <person name="Hsu C.-Y."/>
            <person name="Magbanua Z."/>
            <person name="Pechanova O."/>
            <person name="Grover C."/>
            <person name="Miller E."/>
            <person name="Thrash A."/>
            <person name="Ezzel L."/>
            <person name="Alam S."/>
            <person name="Benzie J."/>
            <person name="Hamilton M."/>
            <person name="Karsi A."/>
            <person name="Lawrence M.L."/>
            <person name="Peterson D.G."/>
        </authorList>
    </citation>
    <scope>NUCLEOTIDE SEQUENCE [LARGE SCALE GENOMIC DNA]</scope>
    <source>
        <strain evidence="4">BAU-BD-2019</strain>
        <tissue evidence="3">Blood</tissue>
    </source>
</reference>
<keyword evidence="4" id="KW-1185">Reference proteome</keyword>
<name>A0ABQ8MKF4_LABRO</name>
<gene>
    <name evidence="3" type="ORF">H4Q32_001146</name>
</gene>
<organism evidence="3 4">
    <name type="scientific">Labeo rohita</name>
    <name type="common">Indian major carp</name>
    <name type="synonym">Cyprinus rohita</name>
    <dbReference type="NCBI Taxonomy" id="84645"/>
    <lineage>
        <taxon>Eukaryota</taxon>
        <taxon>Metazoa</taxon>
        <taxon>Chordata</taxon>
        <taxon>Craniata</taxon>
        <taxon>Vertebrata</taxon>
        <taxon>Euteleostomi</taxon>
        <taxon>Actinopterygii</taxon>
        <taxon>Neopterygii</taxon>
        <taxon>Teleostei</taxon>
        <taxon>Ostariophysi</taxon>
        <taxon>Cypriniformes</taxon>
        <taxon>Cyprinidae</taxon>
        <taxon>Labeoninae</taxon>
        <taxon>Labeonini</taxon>
        <taxon>Labeo</taxon>
    </lineage>
</organism>
<evidence type="ECO:0000313" key="3">
    <source>
        <dbReference type="EMBL" id="KAI2662323.1"/>
    </source>
</evidence>
<accession>A0ABQ8MKF4</accession>
<keyword evidence="2" id="KW-0812">Transmembrane</keyword>
<keyword evidence="2" id="KW-0472">Membrane</keyword>
<sequence length="179" mass="20540">MVERERVTRDLGASKDSRNAAKMENDIDPSKRRHCLRATVDLMPFVFSVVSFAFCFLLSVQTSEIKDRIANMEIGSGAGVINPFHGVSMDQFNAMIQERVDELLSRRSYEHLVRIRTARQVSPPECNCPPGTAFFCFCWLTASYEWNNKSFESYLVWTHRQSVAISLLSIHLIQYLLLI</sequence>
<comment type="caution">
    <text evidence="3">The sequence shown here is derived from an EMBL/GenBank/DDBJ whole genome shotgun (WGS) entry which is preliminary data.</text>
</comment>
<evidence type="ECO:0000313" key="4">
    <source>
        <dbReference type="Proteomes" id="UP000830375"/>
    </source>
</evidence>
<dbReference type="GO" id="GO:0005581">
    <property type="term" value="C:collagen trimer"/>
    <property type="evidence" value="ECO:0007669"/>
    <property type="project" value="UniProtKB-KW"/>
</dbReference>
<dbReference type="Proteomes" id="UP000830375">
    <property type="component" value="Unassembled WGS sequence"/>
</dbReference>
<feature type="region of interest" description="Disordered" evidence="1">
    <location>
        <begin position="1"/>
        <end position="25"/>
    </location>
</feature>
<protein>
    <submittedName>
        <fullName evidence="3">Collagen alpha-1(XXV) chain</fullName>
    </submittedName>
</protein>